<proteinExistence type="predicted"/>
<dbReference type="Proteomes" id="UP000286287">
    <property type="component" value="Unassembled WGS sequence"/>
</dbReference>
<organism evidence="1 2">
    <name type="scientific">Deinococcus cavernae</name>
    <dbReference type="NCBI Taxonomy" id="2320857"/>
    <lineage>
        <taxon>Bacteria</taxon>
        <taxon>Thermotogati</taxon>
        <taxon>Deinococcota</taxon>
        <taxon>Deinococci</taxon>
        <taxon>Deinococcales</taxon>
        <taxon>Deinococcaceae</taxon>
        <taxon>Deinococcus</taxon>
    </lineage>
</organism>
<sequence length="186" mass="20384">MKLGSRLTAVDLQNRVLEVGGSREALQAVLAVIARGGMPVYDERLGISKAEFGKYLAFQPLLIPTGKTVKLPVTRDASRVTFLDSPALSVLRGLSFDLRTGEVRIPEGFTIKPVSITPSSAPDRTLDIKQAFIWNMKAYNASTQNGVSGQLWLYHLTSGQVVIGYKRMSMIKGIPNDGDLMIAYQR</sequence>
<gene>
    <name evidence="1" type="ORF">D3875_06060</name>
</gene>
<reference evidence="1 2" key="1">
    <citation type="submission" date="2018-09" db="EMBL/GenBank/DDBJ databases">
        <authorList>
            <person name="Zhu H."/>
        </authorList>
    </citation>
    <scope>NUCLEOTIDE SEQUENCE [LARGE SCALE GENOMIC DNA]</scope>
    <source>
        <strain evidence="1 2">K2S05-167</strain>
    </source>
</reference>
<protein>
    <submittedName>
        <fullName evidence="1">Uncharacterized protein</fullName>
    </submittedName>
</protein>
<evidence type="ECO:0000313" key="2">
    <source>
        <dbReference type="Proteomes" id="UP000286287"/>
    </source>
</evidence>
<name>A0A418VBP2_9DEIO</name>
<dbReference type="OrthoDB" id="59975at2"/>
<evidence type="ECO:0000313" key="1">
    <source>
        <dbReference type="EMBL" id="RJF73558.1"/>
    </source>
</evidence>
<keyword evidence="2" id="KW-1185">Reference proteome</keyword>
<accession>A0A418VBP2</accession>
<dbReference type="EMBL" id="QYUJ01000014">
    <property type="protein sequence ID" value="RJF73558.1"/>
    <property type="molecule type" value="Genomic_DNA"/>
</dbReference>
<dbReference type="AlphaFoldDB" id="A0A418VBP2"/>
<comment type="caution">
    <text evidence="1">The sequence shown here is derived from an EMBL/GenBank/DDBJ whole genome shotgun (WGS) entry which is preliminary data.</text>
</comment>